<gene>
    <name evidence="1" type="ORF">KP22_03970</name>
</gene>
<sequence length="118" mass="12483">MTTIRQPAAPTAGAAIASGVRKELLSRKKVGKAGLPFHVVREDQIKTRWTESEAATIKSVAGAMSSNPAVETNTAAIRGFLAMFAESPEMLEHVHSELKAAGLPIPDWLPLAPKGAAR</sequence>
<dbReference type="eggNOG" id="ENOG5032W0K">
    <property type="taxonomic scope" value="Bacteria"/>
</dbReference>
<dbReference type="EMBL" id="JQHM01000001">
    <property type="protein sequence ID" value="KFX07257.1"/>
    <property type="molecule type" value="Genomic_DNA"/>
</dbReference>
<comment type="caution">
    <text evidence="1">The sequence shown here is derived from an EMBL/GenBank/DDBJ whole genome shotgun (WGS) entry which is preliminary data.</text>
</comment>
<name>A0A093RVQ3_9GAMM</name>
<proteinExistence type="predicted"/>
<dbReference type="STRING" id="55207.KP22_03970"/>
<accession>A0A093RVQ3</accession>
<evidence type="ECO:0000313" key="2">
    <source>
        <dbReference type="Proteomes" id="UP000032874"/>
    </source>
</evidence>
<reference evidence="1 2" key="1">
    <citation type="submission" date="2014-08" db="EMBL/GenBank/DDBJ databases">
        <title>Genome sequences of NCPPB Pectobacterium isolates.</title>
        <authorList>
            <person name="Glover R.H."/>
            <person name="Sapp M."/>
            <person name="Elphinstone J."/>
        </authorList>
    </citation>
    <scope>NUCLEOTIDE SEQUENCE [LARGE SCALE GENOMIC DNA]</scope>
    <source>
        <strain evidence="1 2">NCPPB 2795</strain>
    </source>
</reference>
<protein>
    <submittedName>
        <fullName evidence="1">Uncharacterized protein</fullName>
    </submittedName>
</protein>
<organism evidence="1 2">
    <name type="scientific">Pectobacterium betavasculorum</name>
    <dbReference type="NCBI Taxonomy" id="55207"/>
    <lineage>
        <taxon>Bacteria</taxon>
        <taxon>Pseudomonadati</taxon>
        <taxon>Pseudomonadota</taxon>
        <taxon>Gammaproteobacteria</taxon>
        <taxon>Enterobacterales</taxon>
        <taxon>Pectobacteriaceae</taxon>
        <taxon>Pectobacterium</taxon>
    </lineage>
</organism>
<dbReference type="Proteomes" id="UP000032874">
    <property type="component" value="Unassembled WGS sequence"/>
</dbReference>
<dbReference type="RefSeq" id="WP_039322514.1">
    <property type="nucleotide sequence ID" value="NZ_JQHM01000001.1"/>
</dbReference>
<evidence type="ECO:0000313" key="1">
    <source>
        <dbReference type="EMBL" id="KFX07257.1"/>
    </source>
</evidence>
<dbReference type="AlphaFoldDB" id="A0A093RVQ3"/>